<dbReference type="Proteomes" id="UP000291088">
    <property type="component" value="Unassembled WGS sequence"/>
</dbReference>
<feature type="transmembrane region" description="Helical" evidence="7">
    <location>
        <begin position="172"/>
        <end position="191"/>
    </location>
</feature>
<dbReference type="GO" id="GO:0055085">
    <property type="term" value="P:transmembrane transport"/>
    <property type="evidence" value="ECO:0007669"/>
    <property type="project" value="InterPro"/>
</dbReference>
<reference evidence="9 10" key="1">
    <citation type="submission" date="2019-01" db="EMBL/GenBank/DDBJ databases">
        <authorList>
            <person name="Deng T."/>
        </authorList>
    </citation>
    <scope>NUCLEOTIDE SEQUENCE [LARGE SCALE GENOMIC DNA]</scope>
    <source>
        <strain evidence="9 10">F8825</strain>
    </source>
</reference>
<comment type="subcellular location">
    <subcellularLocation>
        <location evidence="1 7">Cell membrane</location>
        <topology evidence="1 7">Multi-pass membrane protein</topology>
    </subcellularLocation>
</comment>
<feature type="transmembrane region" description="Helical" evidence="7">
    <location>
        <begin position="552"/>
        <end position="573"/>
    </location>
</feature>
<keyword evidence="4 7" id="KW-0812">Transmembrane</keyword>
<keyword evidence="2 7" id="KW-0813">Transport</keyword>
<keyword evidence="3" id="KW-1003">Cell membrane</keyword>
<evidence type="ECO:0000256" key="1">
    <source>
        <dbReference type="ARBA" id="ARBA00004651"/>
    </source>
</evidence>
<dbReference type="CDD" id="cd06261">
    <property type="entry name" value="TM_PBP2"/>
    <property type="match status" value="2"/>
</dbReference>
<feature type="transmembrane region" description="Helical" evidence="7">
    <location>
        <begin position="436"/>
        <end position="456"/>
    </location>
</feature>
<comment type="similarity">
    <text evidence="7">Belongs to the binding-protein-dependent transport system permease family.</text>
</comment>
<gene>
    <name evidence="9" type="ORF">EUU22_19760</name>
</gene>
<evidence type="ECO:0000256" key="7">
    <source>
        <dbReference type="RuleBase" id="RU363032"/>
    </source>
</evidence>
<feature type="domain" description="ABC transmembrane type-1" evidence="8">
    <location>
        <begin position="363"/>
        <end position="569"/>
    </location>
</feature>
<feature type="transmembrane region" description="Helical" evidence="7">
    <location>
        <begin position="400"/>
        <end position="424"/>
    </location>
</feature>
<protein>
    <submittedName>
        <fullName evidence="9">Iron ABC transporter permease</fullName>
    </submittedName>
</protein>
<keyword evidence="10" id="KW-1185">Reference proteome</keyword>
<dbReference type="PROSITE" id="PS50928">
    <property type="entry name" value="ABC_TM1"/>
    <property type="match status" value="2"/>
</dbReference>
<organism evidence="9 10">
    <name type="scientific">Ciceribacter ferrooxidans</name>
    <dbReference type="NCBI Taxonomy" id="2509717"/>
    <lineage>
        <taxon>Bacteria</taxon>
        <taxon>Pseudomonadati</taxon>
        <taxon>Pseudomonadota</taxon>
        <taxon>Alphaproteobacteria</taxon>
        <taxon>Hyphomicrobiales</taxon>
        <taxon>Rhizobiaceae</taxon>
        <taxon>Ciceribacter</taxon>
    </lineage>
</organism>
<evidence type="ECO:0000313" key="10">
    <source>
        <dbReference type="Proteomes" id="UP000291088"/>
    </source>
</evidence>
<evidence type="ECO:0000256" key="3">
    <source>
        <dbReference type="ARBA" id="ARBA00022475"/>
    </source>
</evidence>
<evidence type="ECO:0000256" key="5">
    <source>
        <dbReference type="ARBA" id="ARBA00022989"/>
    </source>
</evidence>
<dbReference type="AlphaFoldDB" id="A0A4Q2T0T5"/>
<dbReference type="PANTHER" id="PTHR30183:SF2">
    <property type="entry name" value="IRON UTILIZATION PROTEIN"/>
    <property type="match status" value="1"/>
</dbReference>
<dbReference type="FunFam" id="1.10.3720.10:FF:000088">
    <property type="entry name" value="Iron(III) ABC transporter, permease protein"/>
    <property type="match status" value="1"/>
</dbReference>
<comment type="caution">
    <text evidence="9">The sequence shown here is derived from an EMBL/GenBank/DDBJ whole genome shotgun (WGS) entry which is preliminary data.</text>
</comment>
<dbReference type="SUPFAM" id="SSF161098">
    <property type="entry name" value="MetI-like"/>
    <property type="match status" value="2"/>
</dbReference>
<dbReference type="OrthoDB" id="9790211at2"/>
<accession>A0A4Q2T0T5</accession>
<dbReference type="EMBL" id="SDVB01000253">
    <property type="protein sequence ID" value="RYC10298.1"/>
    <property type="molecule type" value="Genomic_DNA"/>
</dbReference>
<name>A0A4Q2T0T5_9HYPH</name>
<proteinExistence type="inferred from homology"/>
<dbReference type="Pfam" id="PF00528">
    <property type="entry name" value="BPD_transp_1"/>
    <property type="match status" value="2"/>
</dbReference>
<feature type="transmembrane region" description="Helical" evidence="7">
    <location>
        <begin position="322"/>
        <end position="347"/>
    </location>
</feature>
<dbReference type="GO" id="GO:0005886">
    <property type="term" value="C:plasma membrane"/>
    <property type="evidence" value="ECO:0007669"/>
    <property type="project" value="UniProtKB-SubCell"/>
</dbReference>
<feature type="transmembrane region" description="Helical" evidence="7">
    <location>
        <begin position="86"/>
        <end position="109"/>
    </location>
</feature>
<evidence type="ECO:0000256" key="4">
    <source>
        <dbReference type="ARBA" id="ARBA00022692"/>
    </source>
</evidence>
<evidence type="ECO:0000256" key="6">
    <source>
        <dbReference type="ARBA" id="ARBA00023136"/>
    </source>
</evidence>
<feature type="transmembrane region" description="Helical" evidence="7">
    <location>
        <begin position="118"/>
        <end position="138"/>
    </location>
</feature>
<evidence type="ECO:0000259" key="8">
    <source>
        <dbReference type="PROSITE" id="PS50928"/>
    </source>
</evidence>
<dbReference type="InterPro" id="IPR000515">
    <property type="entry name" value="MetI-like"/>
</dbReference>
<evidence type="ECO:0000256" key="2">
    <source>
        <dbReference type="ARBA" id="ARBA00022448"/>
    </source>
</evidence>
<feature type="transmembrane region" description="Helical" evidence="7">
    <location>
        <begin position="271"/>
        <end position="289"/>
    </location>
</feature>
<dbReference type="InterPro" id="IPR035906">
    <property type="entry name" value="MetI-like_sf"/>
</dbReference>
<keyword evidence="6 7" id="KW-0472">Membrane</keyword>
<keyword evidence="5 7" id="KW-1133">Transmembrane helix</keyword>
<feature type="transmembrane region" description="Helical" evidence="7">
    <location>
        <begin position="367"/>
        <end position="388"/>
    </location>
</feature>
<feature type="domain" description="ABC transmembrane type-1" evidence="8">
    <location>
        <begin position="83"/>
        <end position="288"/>
    </location>
</feature>
<feature type="transmembrane region" description="Helical" evidence="7">
    <location>
        <begin position="228"/>
        <end position="251"/>
    </location>
</feature>
<sequence>MVVVGRPSRARHLVSEAKGLSVETSGEATGYARPARGRFGIASLAAIVAAVVVAMPIVAIFVIGLAESGDWQHMLTNVVPRATGRTLALLVATGVFTGLFGIGTAWLVASCDFPLRRLLSSALVLPLAIPSYLAAYAFGEFLDFTGPVQSAYRALFGFQSARDYSFPDIRSLGGAVLVMSAVLYPYVYLACRSMFVMQGRAAADVARTLGAGPLRVFTRVQIPMARPAIIVGLTLVMMETLNDIGAVEYLGVNTLTFSIYDTWLNRGSLSGAAQIACVMLVFVVGLLVVERRARRLQRFSSNKTTAVVPDAVRLKLTGARRWAATVFCSIPVLVGFVTPVAVLSSFALHRLDDFADTRLLKAFGHSILVSSSAAVATILLAFMLAYAARTERTRLTAGASRLASLGYGVPGTILGMGVLIPLAAIDNAVDGALRSAFGVSTGLLLSGTGFAIVYAATVRFLTMAEGTIDAGFHKLSPHLDMAARALGRTRFQTLKEVLLPNMRPAVLTAALLVFIETMKELSATILLRPFNFNTLATLVYEDASRAKVQDASVAAVIIIVAGLIPVVLVSRSLENRG</sequence>
<evidence type="ECO:0000313" key="9">
    <source>
        <dbReference type="EMBL" id="RYC10298.1"/>
    </source>
</evidence>
<dbReference type="Gene3D" id="1.10.3720.10">
    <property type="entry name" value="MetI-like"/>
    <property type="match status" value="2"/>
</dbReference>
<feature type="transmembrane region" description="Helical" evidence="7">
    <location>
        <begin position="41"/>
        <end position="66"/>
    </location>
</feature>
<dbReference type="PANTHER" id="PTHR30183">
    <property type="entry name" value="MOLYBDENUM TRANSPORT SYSTEM PERMEASE PROTEIN MODB"/>
    <property type="match status" value="1"/>
</dbReference>